<keyword evidence="4 9" id="KW-0808">Transferase</keyword>
<feature type="domain" description="Hexokinase C-terminal" evidence="10">
    <location>
        <begin position="1"/>
        <end position="193"/>
    </location>
</feature>
<keyword evidence="9" id="KW-0418">Kinase</keyword>
<dbReference type="InterPro" id="IPR022673">
    <property type="entry name" value="Hexokinase_C"/>
</dbReference>
<evidence type="ECO:0000313" key="12">
    <source>
        <dbReference type="Proteomes" id="UP000472260"/>
    </source>
</evidence>
<dbReference type="Ensembl" id="ENSSANT00000014567.1">
    <property type="protein sequence ID" value="ENSSANP00000013653.1"/>
    <property type="gene ID" value="ENSSANG00000007272.1"/>
</dbReference>
<evidence type="ECO:0000256" key="3">
    <source>
        <dbReference type="ARBA" id="ARBA00009225"/>
    </source>
</evidence>
<evidence type="ECO:0000256" key="6">
    <source>
        <dbReference type="ARBA" id="ARBA00023152"/>
    </source>
</evidence>
<dbReference type="InterPro" id="IPR001312">
    <property type="entry name" value="Hexokinase"/>
</dbReference>
<dbReference type="EC" id="2.7.1.-" evidence="9"/>
<dbReference type="GO" id="GO:0008865">
    <property type="term" value="F:fructokinase activity"/>
    <property type="evidence" value="ECO:0007669"/>
    <property type="project" value="TreeGrafter"/>
</dbReference>
<evidence type="ECO:0000256" key="9">
    <source>
        <dbReference type="RuleBase" id="RU362007"/>
    </source>
</evidence>
<dbReference type="Proteomes" id="UP000472260">
    <property type="component" value="Unassembled WGS sequence"/>
</dbReference>
<evidence type="ECO:0000256" key="2">
    <source>
        <dbReference type="ARBA" id="ARBA00005028"/>
    </source>
</evidence>
<dbReference type="GO" id="GO:0005536">
    <property type="term" value="F:D-glucose binding"/>
    <property type="evidence" value="ECO:0007669"/>
    <property type="project" value="InterPro"/>
</dbReference>
<dbReference type="PANTHER" id="PTHR19443">
    <property type="entry name" value="HEXOKINASE"/>
    <property type="match status" value="1"/>
</dbReference>
<dbReference type="FunFam" id="3.40.367.20:FF:000001">
    <property type="entry name" value="Hexokinase 1"/>
    <property type="match status" value="1"/>
</dbReference>
<dbReference type="GO" id="GO:0006096">
    <property type="term" value="P:glycolytic process"/>
    <property type="evidence" value="ECO:0007669"/>
    <property type="project" value="UniProtKB-KW"/>
</dbReference>
<dbReference type="GO" id="GO:0004340">
    <property type="term" value="F:glucokinase activity"/>
    <property type="evidence" value="ECO:0007669"/>
    <property type="project" value="TreeGrafter"/>
</dbReference>
<comment type="pathway">
    <text evidence="2">Carbohydrate metabolism; hexose metabolism.</text>
</comment>
<dbReference type="GO" id="GO:0005524">
    <property type="term" value="F:ATP binding"/>
    <property type="evidence" value="ECO:0007669"/>
    <property type="project" value="UniProtKB-UniRule"/>
</dbReference>
<evidence type="ECO:0000256" key="7">
    <source>
        <dbReference type="ARBA" id="ARBA00044613"/>
    </source>
</evidence>
<dbReference type="AlphaFoldDB" id="A0A671L3R3"/>
<evidence type="ECO:0000313" key="11">
    <source>
        <dbReference type="Ensembl" id="ENSSANP00000013653.1"/>
    </source>
</evidence>
<evidence type="ECO:0000259" key="10">
    <source>
        <dbReference type="Pfam" id="PF03727"/>
    </source>
</evidence>
<dbReference type="SUPFAM" id="SSF53067">
    <property type="entry name" value="Actin-like ATPase domain"/>
    <property type="match status" value="1"/>
</dbReference>
<evidence type="ECO:0000256" key="4">
    <source>
        <dbReference type="ARBA" id="ARBA00022679"/>
    </source>
</evidence>
<comment type="catalytic activity">
    <reaction evidence="8">
        <text>D-glucose + ATP = D-glucose 6-phosphate + ADP + H(+)</text>
        <dbReference type="Rhea" id="RHEA:17825"/>
        <dbReference type="ChEBI" id="CHEBI:4167"/>
        <dbReference type="ChEBI" id="CHEBI:15378"/>
        <dbReference type="ChEBI" id="CHEBI:30616"/>
        <dbReference type="ChEBI" id="CHEBI:61548"/>
        <dbReference type="ChEBI" id="CHEBI:456216"/>
        <dbReference type="EC" id="2.7.1.1"/>
    </reaction>
    <physiologicalReaction direction="left-to-right" evidence="8">
        <dbReference type="Rhea" id="RHEA:17826"/>
    </physiologicalReaction>
</comment>
<keyword evidence="9" id="KW-0067">ATP-binding</keyword>
<dbReference type="GO" id="GO:0005739">
    <property type="term" value="C:mitochondrion"/>
    <property type="evidence" value="ECO:0007669"/>
    <property type="project" value="TreeGrafter"/>
</dbReference>
<dbReference type="PANTHER" id="PTHR19443:SF84">
    <property type="entry name" value="PHOSPHOTRANSFERASE"/>
    <property type="match status" value="1"/>
</dbReference>
<dbReference type="Gene3D" id="3.40.367.20">
    <property type="match status" value="1"/>
</dbReference>
<evidence type="ECO:0000256" key="5">
    <source>
        <dbReference type="ARBA" id="ARBA00022741"/>
    </source>
</evidence>
<reference evidence="11" key="2">
    <citation type="submission" date="2025-09" db="UniProtKB">
        <authorList>
            <consortium name="Ensembl"/>
        </authorList>
    </citation>
    <scope>IDENTIFICATION</scope>
</reference>
<comment type="similarity">
    <text evidence="3 9">Belongs to the hexokinase family.</text>
</comment>
<reference evidence="11" key="1">
    <citation type="submission" date="2025-08" db="UniProtKB">
        <authorList>
            <consortium name="Ensembl"/>
        </authorList>
    </citation>
    <scope>IDENTIFICATION</scope>
</reference>
<dbReference type="InterPro" id="IPR043129">
    <property type="entry name" value="ATPase_NBD"/>
</dbReference>
<dbReference type="GO" id="GO:0001678">
    <property type="term" value="P:intracellular glucose homeostasis"/>
    <property type="evidence" value="ECO:0007669"/>
    <property type="project" value="InterPro"/>
</dbReference>
<comment type="pathway">
    <text evidence="1">Carbohydrate degradation; glycolysis; D-glyceraldehyde 3-phosphate and glycerone phosphate from D-glucose: step 1/4.</text>
</comment>
<dbReference type="Pfam" id="PF03727">
    <property type="entry name" value="Hexokinase_2"/>
    <property type="match status" value="1"/>
</dbReference>
<dbReference type="PRINTS" id="PR00475">
    <property type="entry name" value="HEXOKINASE"/>
</dbReference>
<dbReference type="GO" id="GO:0005829">
    <property type="term" value="C:cytosol"/>
    <property type="evidence" value="ECO:0007669"/>
    <property type="project" value="TreeGrafter"/>
</dbReference>
<protein>
    <recommendedName>
        <fullName evidence="9">Phosphotransferase</fullName>
        <ecNumber evidence="9">2.7.1.-</ecNumber>
    </recommendedName>
</protein>
<comment type="catalytic activity">
    <reaction evidence="7">
        <text>a D-hexose + ATP = a D-hexose 6-phosphate + ADP + H(+)</text>
        <dbReference type="Rhea" id="RHEA:22740"/>
        <dbReference type="ChEBI" id="CHEBI:4194"/>
        <dbReference type="ChEBI" id="CHEBI:15378"/>
        <dbReference type="ChEBI" id="CHEBI:30616"/>
        <dbReference type="ChEBI" id="CHEBI:229467"/>
        <dbReference type="ChEBI" id="CHEBI:456216"/>
        <dbReference type="EC" id="2.7.1.1"/>
    </reaction>
    <physiologicalReaction direction="left-to-right" evidence="7">
        <dbReference type="Rhea" id="RHEA:22741"/>
    </physiologicalReaction>
</comment>
<dbReference type="PROSITE" id="PS51748">
    <property type="entry name" value="HEXOKINASE_2"/>
    <property type="match status" value="1"/>
</dbReference>
<name>A0A671L3R3_9TELE</name>
<keyword evidence="6 9" id="KW-0324">Glycolysis</keyword>
<sequence length="200" mass="22193">MEEMRHVDLVEGDEGRMCINTEWGAFGDDGVLDDFITSFDREIDAASINPGKQLFEKMVSGMYMGELVRLILLKMAKKGLLFCGQVSDALRTKGTFQTKHICLIEQYKGGLENTKEILEDLGLNSSEDDCIAVQHVCTIVSFRSANLVAAALAAILTRIRENKKLKTLRTTVGVDGTVYRTHPQYVSSLSEKCKTHGDLV</sequence>
<proteinExistence type="inferred from homology"/>
<evidence type="ECO:0000256" key="8">
    <source>
        <dbReference type="ARBA" id="ARBA00048160"/>
    </source>
</evidence>
<keyword evidence="5 9" id="KW-0547">Nucleotide-binding</keyword>
<keyword evidence="12" id="KW-1185">Reference proteome</keyword>
<evidence type="ECO:0000256" key="1">
    <source>
        <dbReference type="ARBA" id="ARBA00004888"/>
    </source>
</evidence>
<accession>A0A671L3R3</accession>
<organism evidence="11 12">
    <name type="scientific">Sinocyclocheilus anshuiensis</name>
    <dbReference type="NCBI Taxonomy" id="1608454"/>
    <lineage>
        <taxon>Eukaryota</taxon>
        <taxon>Metazoa</taxon>
        <taxon>Chordata</taxon>
        <taxon>Craniata</taxon>
        <taxon>Vertebrata</taxon>
        <taxon>Euteleostomi</taxon>
        <taxon>Actinopterygii</taxon>
        <taxon>Neopterygii</taxon>
        <taxon>Teleostei</taxon>
        <taxon>Ostariophysi</taxon>
        <taxon>Cypriniformes</taxon>
        <taxon>Cyprinidae</taxon>
        <taxon>Cyprininae</taxon>
        <taxon>Sinocyclocheilus</taxon>
    </lineage>
</organism>
<dbReference type="GO" id="GO:0006006">
    <property type="term" value="P:glucose metabolic process"/>
    <property type="evidence" value="ECO:0007669"/>
    <property type="project" value="TreeGrafter"/>
</dbReference>